<protein>
    <submittedName>
        <fullName evidence="1">Uncharacterized protein DUF2334</fullName>
    </submittedName>
</protein>
<dbReference type="GO" id="GO:0005975">
    <property type="term" value="P:carbohydrate metabolic process"/>
    <property type="evidence" value="ECO:0007669"/>
    <property type="project" value="InterPro"/>
</dbReference>
<dbReference type="Gene3D" id="3.20.20.370">
    <property type="entry name" value="Glycoside hydrolase/deacetylase"/>
    <property type="match status" value="1"/>
</dbReference>
<dbReference type="Proteomes" id="UP000253490">
    <property type="component" value="Unassembled WGS sequence"/>
</dbReference>
<proteinExistence type="predicted"/>
<dbReference type="InterPro" id="IPR011330">
    <property type="entry name" value="Glyco_hydro/deAcase_b/a-brl"/>
</dbReference>
<dbReference type="InterPro" id="IPR018763">
    <property type="entry name" value="DUF2334"/>
</dbReference>
<accession>A0A366IAG3</accession>
<reference evidence="1 2" key="1">
    <citation type="submission" date="2018-06" db="EMBL/GenBank/DDBJ databases">
        <title>Genomic Encyclopedia of Type Strains, Phase IV (KMG-IV): sequencing the most valuable type-strain genomes for metagenomic binning, comparative biology and taxonomic classification.</title>
        <authorList>
            <person name="Goeker M."/>
        </authorList>
    </citation>
    <scope>NUCLEOTIDE SEQUENCE [LARGE SCALE GENOMIC DNA]</scope>
    <source>
        <strain evidence="1 2">DSM 22112</strain>
    </source>
</reference>
<dbReference type="SUPFAM" id="SSF88713">
    <property type="entry name" value="Glycoside hydrolase/deacetylase"/>
    <property type="match status" value="1"/>
</dbReference>
<sequence>MNHLIFHRFDDIGPYNDNTINILDRLEELCIPSIVAVIPNKLERKMADYIKELKYCIVAQHGVNHLNKVNAGWLDEFPEYLDKCIIKKQIRDGRDYLKEVLQRPITTYIPPWNNTSRQTVEILEELGFQVYSSQYNKLVESTMLQVPISIDVVKSYHPKSILKPYDVITNEVQNTMKYIDNYFIGIMYHPNEFLDNDVEMILNLIESYKAMAMEYFDLRELLMKIDTKEI</sequence>
<dbReference type="OrthoDB" id="9777673at2"/>
<name>A0A366IAG3_9FIRM</name>
<gene>
    <name evidence="1" type="ORF">DES36_10778</name>
</gene>
<dbReference type="RefSeq" id="WP_113920460.1">
    <property type="nucleotide sequence ID" value="NZ_QNRX01000007.1"/>
</dbReference>
<keyword evidence="2" id="KW-1185">Reference proteome</keyword>
<dbReference type="EMBL" id="QNRX01000007">
    <property type="protein sequence ID" value="RBP65339.1"/>
    <property type="molecule type" value="Genomic_DNA"/>
</dbReference>
<organism evidence="1 2">
    <name type="scientific">Alkalibaculum bacchi</name>
    <dbReference type="NCBI Taxonomy" id="645887"/>
    <lineage>
        <taxon>Bacteria</taxon>
        <taxon>Bacillati</taxon>
        <taxon>Bacillota</taxon>
        <taxon>Clostridia</taxon>
        <taxon>Eubacteriales</taxon>
        <taxon>Eubacteriaceae</taxon>
        <taxon>Alkalibaculum</taxon>
    </lineage>
</organism>
<dbReference type="Pfam" id="PF10096">
    <property type="entry name" value="DUF2334"/>
    <property type="match status" value="1"/>
</dbReference>
<evidence type="ECO:0000313" key="2">
    <source>
        <dbReference type="Proteomes" id="UP000253490"/>
    </source>
</evidence>
<dbReference type="AlphaFoldDB" id="A0A366IAG3"/>
<comment type="caution">
    <text evidence="1">The sequence shown here is derived from an EMBL/GenBank/DDBJ whole genome shotgun (WGS) entry which is preliminary data.</text>
</comment>
<evidence type="ECO:0000313" key="1">
    <source>
        <dbReference type="EMBL" id="RBP65339.1"/>
    </source>
</evidence>